<keyword evidence="2" id="KW-1185">Reference proteome</keyword>
<dbReference type="Proteomes" id="UP001497680">
    <property type="component" value="Unassembled WGS sequence"/>
</dbReference>
<accession>A0ACC0CP98</accession>
<evidence type="ECO:0000313" key="2">
    <source>
        <dbReference type="Proteomes" id="UP001497680"/>
    </source>
</evidence>
<comment type="caution">
    <text evidence="1">The sequence shown here is derived from an EMBL/GenBank/DDBJ whole genome shotgun (WGS) entry which is preliminary data.</text>
</comment>
<organism evidence="1 2">
    <name type="scientific">Hypoxylon rubiginosum</name>
    <dbReference type="NCBI Taxonomy" id="110542"/>
    <lineage>
        <taxon>Eukaryota</taxon>
        <taxon>Fungi</taxon>
        <taxon>Dikarya</taxon>
        <taxon>Ascomycota</taxon>
        <taxon>Pezizomycotina</taxon>
        <taxon>Sordariomycetes</taxon>
        <taxon>Xylariomycetidae</taxon>
        <taxon>Xylariales</taxon>
        <taxon>Hypoxylaceae</taxon>
        <taxon>Hypoxylon</taxon>
    </lineage>
</organism>
<reference evidence="1 2" key="1">
    <citation type="journal article" date="2022" name="New Phytol.">
        <title>Ecological generalism drives hyperdiversity of secondary metabolite gene clusters in xylarialean endophytes.</title>
        <authorList>
            <person name="Franco M.E.E."/>
            <person name="Wisecaver J.H."/>
            <person name="Arnold A.E."/>
            <person name="Ju Y.M."/>
            <person name="Slot J.C."/>
            <person name="Ahrendt S."/>
            <person name="Moore L.P."/>
            <person name="Eastman K.E."/>
            <person name="Scott K."/>
            <person name="Konkel Z."/>
            <person name="Mondo S.J."/>
            <person name="Kuo A."/>
            <person name="Hayes R.D."/>
            <person name="Haridas S."/>
            <person name="Andreopoulos B."/>
            <person name="Riley R."/>
            <person name="LaButti K."/>
            <person name="Pangilinan J."/>
            <person name="Lipzen A."/>
            <person name="Amirebrahimi M."/>
            <person name="Yan J."/>
            <person name="Adam C."/>
            <person name="Keymanesh K."/>
            <person name="Ng V."/>
            <person name="Louie K."/>
            <person name="Northen T."/>
            <person name="Drula E."/>
            <person name="Henrissat B."/>
            <person name="Hsieh H.M."/>
            <person name="Youens-Clark K."/>
            <person name="Lutzoni F."/>
            <person name="Miadlikowska J."/>
            <person name="Eastwood D.C."/>
            <person name="Hamelin R.C."/>
            <person name="Grigoriev I.V."/>
            <person name="U'Ren J.M."/>
        </authorList>
    </citation>
    <scope>NUCLEOTIDE SEQUENCE [LARGE SCALE GENOMIC DNA]</scope>
    <source>
        <strain evidence="1 2">ER1909</strain>
    </source>
</reference>
<dbReference type="EMBL" id="MU394376">
    <property type="protein sequence ID" value="KAI6082196.1"/>
    <property type="molecule type" value="Genomic_DNA"/>
</dbReference>
<proteinExistence type="predicted"/>
<gene>
    <name evidence="1" type="ORF">F4821DRAFT_282028</name>
</gene>
<sequence length="337" mass="39180">MIKFVRVNYNTVVQQDDELFGASRRPPHTRWFNTSFHPAEDYPDHPVPTESPYFFKLWLPLILWTRRLNHADVQCVRLHYRHVNLLHKVANASIPVGRVNLTYLEEIAEMIEPRFQKLLFPDSGLFMRLNPCSAKDGVQKVPGKLSLHSVDEIILRLVTSTRARNVWAEMRRTPHATISPEVYFLPFNERMVPECEYRVFCPPTSPGTPLNISAISQYQWHKPWLFRYLSEEDARRAAYEITIKCGSILIEINNAMNGLPGIVQLPGITPEIRHLLFTQGLTFDVFFDEETRECHLIELNVFGIRSACGSCLFHWKNDMEILYNTDASAEVEFRVTY</sequence>
<evidence type="ECO:0000313" key="1">
    <source>
        <dbReference type="EMBL" id="KAI6082196.1"/>
    </source>
</evidence>
<name>A0ACC0CP98_9PEZI</name>
<protein>
    <submittedName>
        <fullName evidence="1">Uncharacterized protein</fullName>
    </submittedName>
</protein>